<dbReference type="AlphaFoldDB" id="A0A7C4D042"/>
<proteinExistence type="predicted"/>
<evidence type="ECO:0000313" key="1">
    <source>
        <dbReference type="EMBL" id="HGM06966.1"/>
    </source>
</evidence>
<gene>
    <name evidence="1" type="ORF">ENU31_00955</name>
</gene>
<reference evidence="1" key="1">
    <citation type="journal article" date="2020" name="mSystems">
        <title>Genome- and Community-Level Interaction Insights into Carbon Utilization and Element Cycling Functions of Hydrothermarchaeota in Hydrothermal Sediment.</title>
        <authorList>
            <person name="Zhou Z."/>
            <person name="Liu Y."/>
            <person name="Xu W."/>
            <person name="Pan J."/>
            <person name="Luo Z.H."/>
            <person name="Li M."/>
        </authorList>
    </citation>
    <scope>NUCLEOTIDE SEQUENCE [LARGE SCALE GENOMIC DNA]</scope>
    <source>
        <strain evidence="1">SpSt-658</strain>
    </source>
</reference>
<organism evidence="1">
    <name type="scientific">Ignisphaera aggregans</name>
    <dbReference type="NCBI Taxonomy" id="334771"/>
    <lineage>
        <taxon>Archaea</taxon>
        <taxon>Thermoproteota</taxon>
        <taxon>Thermoprotei</taxon>
        <taxon>Desulfurococcales</taxon>
        <taxon>Desulfurococcaceae</taxon>
        <taxon>Ignisphaera</taxon>
    </lineage>
</organism>
<name>A0A7C4D042_9CREN</name>
<accession>A0A7C4D042</accession>
<protein>
    <submittedName>
        <fullName evidence="1">Uncharacterized protein</fullName>
    </submittedName>
</protein>
<dbReference type="EMBL" id="DTCA01000037">
    <property type="protein sequence ID" value="HGM06966.1"/>
    <property type="molecule type" value="Genomic_DNA"/>
</dbReference>
<comment type="caution">
    <text evidence="1">The sequence shown here is derived from an EMBL/GenBank/DDBJ whole genome shotgun (WGS) entry which is preliminary data.</text>
</comment>
<sequence>MLKYLEPITRLLHNPKITIKKHYTPKIVSQKDIVEDLNKLKVIPFEAYSALSKVINGDIKSFIEIHIDPHVCTQVSSMCREHPYRIKYLIHMDPKYMLFYSECIDIEIAYSIIFGDMIKYFEFIEGSRNNVMFQCTVIPSNILIPEALRYTNSLGIFKGLTIKSKRFCEIVKELIEAVEEITELILVLPCVNEFSISVINQLIDRAHHNDNFRMFIVTSAPSIYDARKCGISYRSFFVSYLEIMNSVRELDHIYLCNSEANNIEIVVNRATYLSSYDMNLRPQSEFVSVQNTSFIENFILKYLRDCLCSSSLTKYRRTLKSDSNS</sequence>